<sequence>MAKRLLLLLKQRGDFLQLSLHLAKQGCGIVQRPGLPHFFKSLTRLGQLPGPEVAGAALERVGRFASFSSLVGIQRRTGLGQPGRGVLQKQIDQFHNH</sequence>
<gene>
    <name evidence="1" type="ORF">METZ01_LOCUS197032</name>
</gene>
<organism evidence="1">
    <name type="scientific">marine metagenome</name>
    <dbReference type="NCBI Taxonomy" id="408172"/>
    <lineage>
        <taxon>unclassified sequences</taxon>
        <taxon>metagenomes</taxon>
        <taxon>ecological metagenomes</taxon>
    </lineage>
</organism>
<reference evidence="1" key="1">
    <citation type="submission" date="2018-05" db="EMBL/GenBank/DDBJ databases">
        <authorList>
            <person name="Lanie J.A."/>
            <person name="Ng W.-L."/>
            <person name="Kazmierczak K.M."/>
            <person name="Andrzejewski T.M."/>
            <person name="Davidsen T.M."/>
            <person name="Wayne K.J."/>
            <person name="Tettelin H."/>
            <person name="Glass J.I."/>
            <person name="Rusch D."/>
            <person name="Podicherti R."/>
            <person name="Tsui H.-C.T."/>
            <person name="Winkler M.E."/>
        </authorList>
    </citation>
    <scope>NUCLEOTIDE SEQUENCE</scope>
</reference>
<accession>A0A382E0J6</accession>
<proteinExistence type="predicted"/>
<feature type="non-terminal residue" evidence="1">
    <location>
        <position position="97"/>
    </location>
</feature>
<protein>
    <submittedName>
        <fullName evidence="1">Uncharacterized protein</fullName>
    </submittedName>
</protein>
<name>A0A382E0J6_9ZZZZ</name>
<dbReference type="AlphaFoldDB" id="A0A382E0J6"/>
<dbReference type="EMBL" id="UINC01042057">
    <property type="protein sequence ID" value="SVB44178.1"/>
    <property type="molecule type" value="Genomic_DNA"/>
</dbReference>
<evidence type="ECO:0000313" key="1">
    <source>
        <dbReference type="EMBL" id="SVB44178.1"/>
    </source>
</evidence>